<keyword evidence="5" id="KW-1185">Reference proteome</keyword>
<dbReference type="Gene3D" id="3.40.50.300">
    <property type="entry name" value="P-loop containing nucleotide triphosphate hydrolases"/>
    <property type="match status" value="1"/>
</dbReference>
<name>A0ABV7ZVF2_9CORY</name>
<dbReference type="Pfam" id="PF17863">
    <property type="entry name" value="AAA_lid_2"/>
    <property type="match status" value="1"/>
</dbReference>
<dbReference type="Gene3D" id="1.10.8.80">
    <property type="entry name" value="Magnesium chelatase subunit I, C-Terminal domain"/>
    <property type="match status" value="1"/>
</dbReference>
<dbReference type="PANTHER" id="PTHR35023:SF1">
    <property type="entry name" value="MG-PROTOPORPHYRIN IX CHELATASE"/>
    <property type="match status" value="1"/>
</dbReference>
<evidence type="ECO:0000313" key="4">
    <source>
        <dbReference type="EMBL" id="MFC3851167.1"/>
    </source>
</evidence>
<sequence>MSAFPGFPFSAIVGQDRLRLALLLTAVSPGIGGVVVRGEKGTAKTTAVRALGPLLPKGAVVDLPLGATEDRVVGSIDVESVLTTGRAEFRPGLLTQADGGVLYVDEVNLLADHLVDVLLDAAATGRVTVERDGVSHVEETSFVLVGTMNPEEGELRPQLLDRFGLAVDVTASRDPEVRVEIMRRRLAYESDPGAFAARWAEADGDLRDRLARARALVGQIPLDDVHLARIASLCADFDVDGMRADLVIARTARAHAAWRGAAEIDSEDIRVAAELALPHRRRRDPFDEPGVDQRDLDDALDRAEDRYPDTDDHAEEPPQPDEPETPDEGDAEASSSEELDQERPEGPAPTGGTARLGDPFRG</sequence>
<dbReference type="EMBL" id="JBHRZN010000006">
    <property type="protein sequence ID" value="MFC3851167.1"/>
    <property type="molecule type" value="Genomic_DNA"/>
</dbReference>
<evidence type="ECO:0000256" key="1">
    <source>
        <dbReference type="SAM" id="MobiDB-lite"/>
    </source>
</evidence>
<dbReference type="SUPFAM" id="SSF52540">
    <property type="entry name" value="P-loop containing nucleoside triphosphate hydrolases"/>
    <property type="match status" value="1"/>
</dbReference>
<feature type="region of interest" description="Disordered" evidence="1">
    <location>
        <begin position="282"/>
        <end position="362"/>
    </location>
</feature>
<proteinExistence type="predicted"/>
<feature type="compositionally biased region" description="Basic and acidic residues" evidence="1">
    <location>
        <begin position="291"/>
        <end position="311"/>
    </location>
</feature>
<dbReference type="CDD" id="cd00009">
    <property type="entry name" value="AAA"/>
    <property type="match status" value="1"/>
</dbReference>
<dbReference type="InterPro" id="IPR027417">
    <property type="entry name" value="P-loop_NTPase"/>
</dbReference>
<dbReference type="PANTHER" id="PTHR35023">
    <property type="entry name" value="CHELATASE-RELATED"/>
    <property type="match status" value="1"/>
</dbReference>
<evidence type="ECO:0000259" key="3">
    <source>
        <dbReference type="Pfam" id="PF17863"/>
    </source>
</evidence>
<dbReference type="GO" id="GO:0005524">
    <property type="term" value="F:ATP binding"/>
    <property type="evidence" value="ECO:0007669"/>
    <property type="project" value="UniProtKB-KW"/>
</dbReference>
<dbReference type="InterPro" id="IPR052989">
    <property type="entry name" value="Mg-chelatase_DI-like"/>
</dbReference>
<comment type="caution">
    <text evidence="4">The sequence shown here is derived from an EMBL/GenBank/DDBJ whole genome shotgun (WGS) entry which is preliminary data.</text>
</comment>
<keyword evidence="4" id="KW-0547">Nucleotide-binding</keyword>
<protein>
    <submittedName>
        <fullName evidence="4">ATP-binding protein</fullName>
    </submittedName>
</protein>
<accession>A0ABV7ZVF2</accession>
<reference evidence="5" key="1">
    <citation type="journal article" date="2019" name="Int. J. Syst. Evol. Microbiol.">
        <title>The Global Catalogue of Microorganisms (GCM) 10K type strain sequencing project: providing services to taxonomists for standard genome sequencing and annotation.</title>
        <authorList>
            <consortium name="The Broad Institute Genomics Platform"/>
            <consortium name="The Broad Institute Genome Sequencing Center for Infectious Disease"/>
            <person name="Wu L."/>
            <person name="Ma J."/>
        </authorList>
    </citation>
    <scope>NUCLEOTIDE SEQUENCE [LARGE SCALE GENOMIC DNA]</scope>
    <source>
        <strain evidence="5">CCUG 53252</strain>
    </source>
</reference>
<evidence type="ECO:0000313" key="5">
    <source>
        <dbReference type="Proteomes" id="UP001595751"/>
    </source>
</evidence>
<dbReference type="InterPro" id="IPR011704">
    <property type="entry name" value="ATPase_dyneun-rel_AAA"/>
</dbReference>
<organism evidence="4 5">
    <name type="scientific">Corynebacterium hansenii</name>
    <dbReference type="NCBI Taxonomy" id="394964"/>
    <lineage>
        <taxon>Bacteria</taxon>
        <taxon>Bacillati</taxon>
        <taxon>Actinomycetota</taxon>
        <taxon>Actinomycetes</taxon>
        <taxon>Mycobacteriales</taxon>
        <taxon>Corynebacteriaceae</taxon>
        <taxon>Corynebacterium</taxon>
    </lineage>
</organism>
<feature type="domain" description="ChlI/MoxR AAA lid" evidence="3">
    <location>
        <begin position="228"/>
        <end position="297"/>
    </location>
</feature>
<dbReference type="InterPro" id="IPR041628">
    <property type="entry name" value="ChlI/MoxR_AAA_lid"/>
</dbReference>
<feature type="domain" description="ATPase dynein-related AAA" evidence="2">
    <location>
        <begin position="34"/>
        <end position="163"/>
    </location>
</feature>
<keyword evidence="4" id="KW-0067">ATP-binding</keyword>
<gene>
    <name evidence="4" type="ORF">ACFORJ_13465</name>
</gene>
<dbReference type="Proteomes" id="UP001595751">
    <property type="component" value="Unassembled WGS sequence"/>
</dbReference>
<dbReference type="Pfam" id="PF07728">
    <property type="entry name" value="AAA_5"/>
    <property type="match status" value="1"/>
</dbReference>
<dbReference type="RefSeq" id="WP_290292735.1">
    <property type="nucleotide sequence ID" value="NZ_CP047211.1"/>
</dbReference>
<evidence type="ECO:0000259" key="2">
    <source>
        <dbReference type="Pfam" id="PF07728"/>
    </source>
</evidence>
<feature type="compositionally biased region" description="Acidic residues" evidence="1">
    <location>
        <begin position="312"/>
        <end position="340"/>
    </location>
</feature>